<evidence type="ECO:0000313" key="1">
    <source>
        <dbReference type="EMBL" id="ADD03832.1"/>
    </source>
</evidence>
<dbReference type="HOGENOM" id="CLU_3362592_0_0_2"/>
<keyword evidence="2" id="KW-1185">Reference proteome</keyword>
<reference evidence="2" key="1">
    <citation type="submission" date="2010-02" db="EMBL/GenBank/DDBJ databases">
        <title>Complete sequence of chromosome of Natrialba magadii ATCC 43099.</title>
        <authorList>
            <consortium name="US DOE Joint Genome Institute"/>
            <person name="Lucas S."/>
            <person name="Copeland A."/>
            <person name="Lapidus A."/>
            <person name="Cheng J.-F."/>
            <person name="Bruce D."/>
            <person name="Goodwin L."/>
            <person name="Pitluck S."/>
            <person name="Davenport K."/>
            <person name="Saunders E."/>
            <person name="Detter J.C."/>
            <person name="Han C."/>
            <person name="Tapia R."/>
            <person name="Land M."/>
            <person name="Hauser L."/>
            <person name="Kyrpides N."/>
            <person name="Mikhailova N."/>
            <person name="De Castro R.E."/>
            <person name="Maupin-Furlow J.A."/>
            <person name="Woyke T."/>
        </authorList>
    </citation>
    <scope>NUCLEOTIDE SEQUENCE [LARGE SCALE GENOMIC DNA]</scope>
    <source>
        <strain evidence="2">ATCC 43099 / DSM 3394 / CCM 3739 / CIP 104546 / IAM 13178 / JCM 8861 / NBRC 102185 / NCIMB 2190 / MS3</strain>
    </source>
</reference>
<dbReference type="AlphaFoldDB" id="D3SX12"/>
<organism evidence="1 2">
    <name type="scientific">Natrialba magadii (strain ATCC 43099 / DSM 3394 / CCM 3739 / CIP 104546 / IAM 13178 / JCM 8861 / NBRC 102185 / NCIMB 2190 / MS3)</name>
    <name type="common">Natronobacterium magadii</name>
    <dbReference type="NCBI Taxonomy" id="547559"/>
    <lineage>
        <taxon>Archaea</taxon>
        <taxon>Methanobacteriati</taxon>
        <taxon>Methanobacteriota</taxon>
        <taxon>Stenosarchaea group</taxon>
        <taxon>Halobacteria</taxon>
        <taxon>Halobacteriales</taxon>
        <taxon>Natrialbaceae</taxon>
        <taxon>Natrialba</taxon>
    </lineage>
</organism>
<dbReference type="Proteomes" id="UP000001879">
    <property type="component" value="Chromosome"/>
</dbReference>
<gene>
    <name evidence="1" type="ordered locus">Nmag_0240</name>
</gene>
<evidence type="ECO:0000313" key="2">
    <source>
        <dbReference type="Proteomes" id="UP000001879"/>
    </source>
</evidence>
<name>D3SX12_NATMM</name>
<sequence length="35" mass="4043">MGDYAEYLNTNEVLYTICIQGFEKGKNTDRNKWGA</sequence>
<dbReference type="EMBL" id="CP001932">
    <property type="protein sequence ID" value="ADD03832.1"/>
    <property type="molecule type" value="Genomic_DNA"/>
</dbReference>
<dbReference type="KEGG" id="nmg:Nmag_0240"/>
<proteinExistence type="predicted"/>
<accession>D3SX12</accession>
<dbReference type="PaxDb" id="547559-Nmag_0240"/>
<protein>
    <submittedName>
        <fullName evidence="1">Uncharacterized protein</fullName>
    </submittedName>
</protein>
<reference evidence="1 2" key="2">
    <citation type="journal article" date="2012" name="BMC Genomics">
        <title>A comparative genomics perspective on the genetic content of the alkaliphilic haloarchaeon Natrialba magadii ATCC 43099T.</title>
        <authorList>
            <person name="Siddaramappa S."/>
            <person name="Challacombe J.F."/>
            <person name="Decastro R.E."/>
            <person name="Pfeiffer F."/>
            <person name="Sastre D.E."/>
            <person name="Gimenez M.I."/>
            <person name="Paggi R.A."/>
            <person name="Detter J.C."/>
            <person name="Davenport K.W."/>
            <person name="Goodwin L.A."/>
            <person name="Kyrpides N."/>
            <person name="Tapia R."/>
            <person name="Pitluck S."/>
            <person name="Lucas S."/>
            <person name="Woyke T."/>
            <person name="Maupin-Furlow J.A."/>
        </authorList>
    </citation>
    <scope>NUCLEOTIDE SEQUENCE [LARGE SCALE GENOMIC DNA]</scope>
    <source>
        <strain evidence="2">ATCC 43099 / DSM 3394 / CCM 3739 / CIP 104546 / IAM 13178 / JCM 8861 / NBRC 102185 / NCIMB 2190 / MS3</strain>
    </source>
</reference>